<feature type="region of interest" description="Disordered" evidence="1">
    <location>
        <begin position="69"/>
        <end position="108"/>
    </location>
</feature>
<evidence type="ECO:0000313" key="2">
    <source>
        <dbReference type="EMBL" id="VEL29299.1"/>
    </source>
</evidence>
<evidence type="ECO:0000256" key="1">
    <source>
        <dbReference type="SAM" id="MobiDB-lite"/>
    </source>
</evidence>
<protein>
    <submittedName>
        <fullName evidence="2">Uncharacterized protein</fullName>
    </submittedName>
</protein>
<gene>
    <name evidence="2" type="ORF">PXEA_LOCUS22739</name>
</gene>
<evidence type="ECO:0000313" key="3">
    <source>
        <dbReference type="Proteomes" id="UP000784294"/>
    </source>
</evidence>
<keyword evidence="3" id="KW-1185">Reference proteome</keyword>
<dbReference type="AlphaFoldDB" id="A0A448X6G2"/>
<feature type="compositionally biased region" description="Polar residues" evidence="1">
    <location>
        <begin position="91"/>
        <end position="100"/>
    </location>
</feature>
<sequence length="136" mass="15655">MQLSFSQRLQHYSYLEAWQYPGNRLAYSIVVFVLQYRPRPTSTSLIYMHLAARKLMLYPPSNSLGLSPLPHGDSVASANKKVNEARPRTTEAPTQLQTGEGTPDTYPLHPPFLNDRHNDHHNQTLSHSFLRCHRHH</sequence>
<organism evidence="2 3">
    <name type="scientific">Protopolystoma xenopodis</name>
    <dbReference type="NCBI Taxonomy" id="117903"/>
    <lineage>
        <taxon>Eukaryota</taxon>
        <taxon>Metazoa</taxon>
        <taxon>Spiralia</taxon>
        <taxon>Lophotrochozoa</taxon>
        <taxon>Platyhelminthes</taxon>
        <taxon>Monogenea</taxon>
        <taxon>Polyopisthocotylea</taxon>
        <taxon>Polystomatidea</taxon>
        <taxon>Polystomatidae</taxon>
        <taxon>Protopolystoma</taxon>
    </lineage>
</organism>
<dbReference type="EMBL" id="CAAALY010101924">
    <property type="protein sequence ID" value="VEL29299.1"/>
    <property type="molecule type" value="Genomic_DNA"/>
</dbReference>
<comment type="caution">
    <text evidence="2">The sequence shown here is derived from an EMBL/GenBank/DDBJ whole genome shotgun (WGS) entry which is preliminary data.</text>
</comment>
<dbReference type="Proteomes" id="UP000784294">
    <property type="component" value="Unassembled WGS sequence"/>
</dbReference>
<accession>A0A448X6G2</accession>
<name>A0A448X6G2_9PLAT</name>
<reference evidence="2" key="1">
    <citation type="submission" date="2018-11" db="EMBL/GenBank/DDBJ databases">
        <authorList>
            <consortium name="Pathogen Informatics"/>
        </authorList>
    </citation>
    <scope>NUCLEOTIDE SEQUENCE</scope>
</reference>
<proteinExistence type="predicted"/>